<keyword evidence="3" id="KW-1185">Reference proteome</keyword>
<dbReference type="SUPFAM" id="SSF89360">
    <property type="entry name" value="HesB-like domain"/>
    <property type="match status" value="1"/>
</dbReference>
<accession>A0AAE6QA22</accession>
<name>A0AAE6QA22_EHRRU</name>
<evidence type="ECO:0000313" key="3">
    <source>
        <dbReference type="Proteomes" id="UP000422822"/>
    </source>
</evidence>
<dbReference type="PANTHER" id="PTHR43011:SF1">
    <property type="entry name" value="IRON-SULFUR CLUSTER ASSEMBLY 2 HOMOLOG, MITOCHONDRIAL"/>
    <property type="match status" value="1"/>
</dbReference>
<dbReference type="AlphaFoldDB" id="A0AAE6QA22"/>
<evidence type="ECO:0000313" key="2">
    <source>
        <dbReference type="EMBL" id="QGR03364.1"/>
    </source>
</evidence>
<dbReference type="PROSITE" id="PS01152">
    <property type="entry name" value="HESB"/>
    <property type="match status" value="1"/>
</dbReference>
<dbReference type="GO" id="GO:0016226">
    <property type="term" value="P:iron-sulfur cluster assembly"/>
    <property type="evidence" value="ECO:0007669"/>
    <property type="project" value="TreeGrafter"/>
</dbReference>
<feature type="region of interest" description="Disordered" evidence="1">
    <location>
        <begin position="60"/>
        <end position="87"/>
    </location>
</feature>
<sequence length="155" mass="17133">MSNLKNADLTLTENAVNKIKLLIDQEEDTDSLLCLSVSAGGCSGFKYNFNMGNINTLLADSDDDDDDGDDEDDDFLDDEDDYDFLDDDDLDEDTEARFSVFDEETGKPLLLVDRTSNDLLKHSVIDYIEDINGSRFVVNNPSAKSKCGCGSSFSI</sequence>
<proteinExistence type="predicted"/>
<dbReference type="GO" id="GO:0051539">
    <property type="term" value="F:4 iron, 4 sulfur cluster binding"/>
    <property type="evidence" value="ECO:0007669"/>
    <property type="project" value="TreeGrafter"/>
</dbReference>
<dbReference type="EMBL" id="CP033455">
    <property type="protein sequence ID" value="QGR03364.1"/>
    <property type="molecule type" value="Genomic_DNA"/>
</dbReference>
<dbReference type="InterPro" id="IPR035903">
    <property type="entry name" value="HesB-like_dom_sf"/>
</dbReference>
<dbReference type="InterPro" id="IPR017870">
    <property type="entry name" value="FeS_cluster_insertion_CS"/>
</dbReference>
<dbReference type="GO" id="GO:0005506">
    <property type="term" value="F:iron ion binding"/>
    <property type="evidence" value="ECO:0007669"/>
    <property type="project" value="TreeGrafter"/>
</dbReference>
<reference evidence="2 3" key="1">
    <citation type="submission" date="2018-10" db="EMBL/GenBank/DDBJ databases">
        <title>Propagation and draft genome sequences of three atypical Erhlichia ruminantium isolates.</title>
        <authorList>
            <person name="Liebenberg J."/>
            <person name="Steyn H."/>
            <person name="Josemans A."/>
            <person name="Zweygarth E."/>
        </authorList>
    </citation>
    <scope>NUCLEOTIDE SEQUENCE [LARGE SCALE GENOMIC DNA]</scope>
    <source>
        <strain evidence="2 3">Omatjenne</strain>
    </source>
</reference>
<organism evidence="2 3">
    <name type="scientific">Ehrlichia ruminantium</name>
    <name type="common">heartwater rickettsia</name>
    <name type="synonym">Cowdria ruminantium</name>
    <dbReference type="NCBI Taxonomy" id="779"/>
    <lineage>
        <taxon>Bacteria</taxon>
        <taxon>Pseudomonadati</taxon>
        <taxon>Pseudomonadota</taxon>
        <taxon>Alphaproteobacteria</taxon>
        <taxon>Rickettsiales</taxon>
        <taxon>Anaplasmataceae</taxon>
        <taxon>Ehrlichia</taxon>
    </lineage>
</organism>
<dbReference type="GO" id="GO:0051537">
    <property type="term" value="F:2 iron, 2 sulfur cluster binding"/>
    <property type="evidence" value="ECO:0007669"/>
    <property type="project" value="TreeGrafter"/>
</dbReference>
<dbReference type="PANTHER" id="PTHR43011">
    <property type="entry name" value="IRON-SULFUR CLUSTER ASSEMBLY 2 HOMOLOG, MITOCHONDRIAL"/>
    <property type="match status" value="1"/>
</dbReference>
<protein>
    <submittedName>
        <fullName evidence="2">Iron-sulfur cluster assembly accessory protein</fullName>
    </submittedName>
</protein>
<dbReference type="Gene3D" id="2.60.300.12">
    <property type="entry name" value="HesB-like domain"/>
    <property type="match status" value="1"/>
</dbReference>
<evidence type="ECO:0000256" key="1">
    <source>
        <dbReference type="SAM" id="MobiDB-lite"/>
    </source>
</evidence>
<gene>
    <name evidence="2" type="ORF">EDL80_02025</name>
</gene>
<dbReference type="RefSeq" id="WP_158406541.1">
    <property type="nucleotide sequence ID" value="NZ_CP033454.1"/>
</dbReference>
<dbReference type="Proteomes" id="UP000422822">
    <property type="component" value="Chromosome"/>
</dbReference>